<keyword evidence="1" id="KW-1133">Transmembrane helix</keyword>
<protein>
    <submittedName>
        <fullName evidence="2">Uncharacterized protein</fullName>
    </submittedName>
</protein>
<feature type="transmembrane region" description="Helical" evidence="1">
    <location>
        <begin position="7"/>
        <end position="30"/>
    </location>
</feature>
<sequence length="170" mass="18042">MSFVGSIAGYFFVSAGVGFLLPFLGALAFQRESWRTVGPLLLALTLVGACAGFAGGMSRASAVGDVIPAFLGLLGVVGVYLFGVDQSRGIIASFGAAALSIALLIGYASGSQYRAKPEDHRDIRAHCARAYTDADLLGNEAAFERFRQQMGNLCDASMFWRVTTSEKEEQ</sequence>
<organism evidence="2 3">
    <name type="scientific">Roseovarius atlanticus</name>
    <dbReference type="NCBI Taxonomy" id="1641875"/>
    <lineage>
        <taxon>Bacteria</taxon>
        <taxon>Pseudomonadati</taxon>
        <taxon>Pseudomonadota</taxon>
        <taxon>Alphaproteobacteria</taxon>
        <taxon>Rhodobacterales</taxon>
        <taxon>Roseobacteraceae</taxon>
        <taxon>Roseovarius</taxon>
    </lineage>
</organism>
<dbReference type="EMBL" id="LAXJ01000023">
    <property type="protein sequence ID" value="KRS11089.1"/>
    <property type="molecule type" value="Genomic_DNA"/>
</dbReference>
<evidence type="ECO:0000256" key="1">
    <source>
        <dbReference type="SAM" id="Phobius"/>
    </source>
</evidence>
<keyword evidence="3" id="KW-1185">Reference proteome</keyword>
<dbReference type="OrthoDB" id="9837321at2"/>
<feature type="transmembrane region" description="Helical" evidence="1">
    <location>
        <begin position="66"/>
        <end position="83"/>
    </location>
</feature>
<accession>A0A0T5NQI4</accession>
<comment type="caution">
    <text evidence="2">The sequence shown here is derived from an EMBL/GenBank/DDBJ whole genome shotgun (WGS) entry which is preliminary data.</text>
</comment>
<name>A0A0T5NQI4_9RHOB</name>
<dbReference type="Proteomes" id="UP000051295">
    <property type="component" value="Unassembled WGS sequence"/>
</dbReference>
<reference evidence="2 3" key="1">
    <citation type="submission" date="2015-04" db="EMBL/GenBank/DDBJ databases">
        <title>The draft genome sequence of Roseovarius sp.R12b.</title>
        <authorList>
            <person name="Li G."/>
            <person name="Lai Q."/>
            <person name="Shao Z."/>
            <person name="Yan P."/>
        </authorList>
    </citation>
    <scope>NUCLEOTIDE SEQUENCE [LARGE SCALE GENOMIC DNA]</scope>
    <source>
        <strain evidence="2 3">R12B</strain>
    </source>
</reference>
<dbReference type="RefSeq" id="WP_057795724.1">
    <property type="nucleotide sequence ID" value="NZ_LAXJ01000023.1"/>
</dbReference>
<feature type="transmembrane region" description="Helical" evidence="1">
    <location>
        <begin position="89"/>
        <end position="108"/>
    </location>
</feature>
<evidence type="ECO:0000313" key="2">
    <source>
        <dbReference type="EMBL" id="KRS11089.1"/>
    </source>
</evidence>
<feature type="transmembrane region" description="Helical" evidence="1">
    <location>
        <begin position="36"/>
        <end position="54"/>
    </location>
</feature>
<dbReference type="PATRIC" id="fig|1641875.4.peg.2035"/>
<keyword evidence="1" id="KW-0812">Transmembrane</keyword>
<keyword evidence="1" id="KW-0472">Membrane</keyword>
<proteinExistence type="predicted"/>
<dbReference type="AlphaFoldDB" id="A0A0T5NQI4"/>
<evidence type="ECO:0000313" key="3">
    <source>
        <dbReference type="Proteomes" id="UP000051295"/>
    </source>
</evidence>
<gene>
    <name evidence="2" type="ORF">XM53_17635</name>
</gene>